<keyword evidence="2" id="KW-0677">Repeat</keyword>
<dbReference type="PANTHER" id="PTHR23048">
    <property type="entry name" value="MYOSIN LIGHT CHAIN 1, 3"/>
    <property type="match status" value="1"/>
</dbReference>
<keyword evidence="6" id="KW-1185">Reference proteome</keyword>
<dbReference type="EMBL" id="JACCJC010000011">
    <property type="protein sequence ID" value="KAF6238052.1"/>
    <property type="molecule type" value="Genomic_DNA"/>
</dbReference>
<dbReference type="Gene3D" id="1.10.238.10">
    <property type="entry name" value="EF-hand"/>
    <property type="match status" value="1"/>
</dbReference>
<evidence type="ECO:0000256" key="1">
    <source>
        <dbReference type="ARBA" id="ARBA00020786"/>
    </source>
</evidence>
<proteinExistence type="predicted"/>
<protein>
    <recommendedName>
        <fullName evidence="1">Calmodulin</fullName>
    </recommendedName>
</protein>
<name>A0A8H6G085_9LECA</name>
<evidence type="ECO:0000313" key="5">
    <source>
        <dbReference type="EMBL" id="KAF6238052.1"/>
    </source>
</evidence>
<dbReference type="RefSeq" id="XP_037167366.1">
    <property type="nucleotide sequence ID" value="XM_037305611.1"/>
</dbReference>
<dbReference type="Proteomes" id="UP000578531">
    <property type="component" value="Unassembled WGS sequence"/>
</dbReference>
<dbReference type="OrthoDB" id="26525at2759"/>
<evidence type="ECO:0000256" key="2">
    <source>
        <dbReference type="ARBA" id="ARBA00022737"/>
    </source>
</evidence>
<dbReference type="AlphaFoldDB" id="A0A8H6G085"/>
<evidence type="ECO:0000256" key="3">
    <source>
        <dbReference type="ARBA" id="ARBA00022837"/>
    </source>
</evidence>
<gene>
    <name evidence="5" type="ORF">HO173_003686</name>
</gene>
<evidence type="ECO:0000256" key="4">
    <source>
        <dbReference type="SAM" id="MobiDB-lite"/>
    </source>
</evidence>
<accession>A0A8H6G085</accession>
<feature type="region of interest" description="Disordered" evidence="4">
    <location>
        <begin position="1"/>
        <end position="39"/>
    </location>
</feature>
<dbReference type="FunFam" id="1.10.238.10:FF:000178">
    <property type="entry name" value="Calmodulin-2 A"/>
    <property type="match status" value="1"/>
</dbReference>
<sequence length="193" mass="20757">MATELDNPCPPKRRAAAPAPAPKEKQPRQSALAKENNISAATESEIKEAFSLFANSDKELPSRSLRQALTALGVPASSPSELQDLLDAADPEDTGTISYAHFVAVAALKLSNRSEESQQREVEDAFRLFTSLGGEDGKITLACLRRVARELKEDVGEQTMKDMLLEANGGSGVGRGVGLKDFEGVMRRAGVFR</sequence>
<reference evidence="5 6" key="1">
    <citation type="journal article" date="2020" name="Genomics">
        <title>Complete, high-quality genomes from long-read metagenomic sequencing of two wolf lichen thalli reveals enigmatic genome architecture.</title>
        <authorList>
            <person name="McKenzie S.K."/>
            <person name="Walston R.F."/>
            <person name="Allen J.L."/>
        </authorList>
    </citation>
    <scope>NUCLEOTIDE SEQUENCE [LARGE SCALE GENOMIC DNA]</scope>
    <source>
        <strain evidence="5">WasteWater2</strain>
    </source>
</reference>
<dbReference type="PANTHER" id="PTHR23048:SF59">
    <property type="entry name" value="EF-HAND SUPERFAMILY PROTEIN"/>
    <property type="match status" value="1"/>
</dbReference>
<dbReference type="InterPro" id="IPR011992">
    <property type="entry name" value="EF-hand-dom_pair"/>
</dbReference>
<keyword evidence="3" id="KW-0106">Calcium</keyword>
<dbReference type="InterPro" id="IPR050230">
    <property type="entry name" value="CALM/Myosin/TropC-like"/>
</dbReference>
<dbReference type="SUPFAM" id="SSF47473">
    <property type="entry name" value="EF-hand"/>
    <property type="match status" value="1"/>
</dbReference>
<dbReference type="GeneID" id="59285352"/>
<organism evidence="5 6">
    <name type="scientific">Letharia columbiana</name>
    <dbReference type="NCBI Taxonomy" id="112416"/>
    <lineage>
        <taxon>Eukaryota</taxon>
        <taxon>Fungi</taxon>
        <taxon>Dikarya</taxon>
        <taxon>Ascomycota</taxon>
        <taxon>Pezizomycotina</taxon>
        <taxon>Lecanoromycetes</taxon>
        <taxon>OSLEUM clade</taxon>
        <taxon>Lecanoromycetidae</taxon>
        <taxon>Lecanorales</taxon>
        <taxon>Lecanorineae</taxon>
        <taxon>Parmeliaceae</taxon>
        <taxon>Letharia</taxon>
    </lineage>
</organism>
<evidence type="ECO:0000313" key="6">
    <source>
        <dbReference type="Proteomes" id="UP000578531"/>
    </source>
</evidence>
<comment type="caution">
    <text evidence="5">The sequence shown here is derived from an EMBL/GenBank/DDBJ whole genome shotgun (WGS) entry which is preliminary data.</text>
</comment>
<dbReference type="GO" id="GO:0016460">
    <property type="term" value="C:myosin II complex"/>
    <property type="evidence" value="ECO:0007669"/>
    <property type="project" value="TreeGrafter"/>
</dbReference>